<evidence type="ECO:0000313" key="1">
    <source>
        <dbReference type="EMBL" id="KAK7476756.1"/>
    </source>
</evidence>
<feature type="non-terminal residue" evidence="1">
    <location>
        <position position="61"/>
    </location>
</feature>
<proteinExistence type="predicted"/>
<feature type="non-terminal residue" evidence="1">
    <location>
        <position position="1"/>
    </location>
</feature>
<accession>A0ABD0JPH1</accession>
<keyword evidence="2" id="KW-1185">Reference proteome</keyword>
<dbReference type="EMBL" id="JACVVK020000366">
    <property type="protein sequence ID" value="KAK7476756.1"/>
    <property type="molecule type" value="Genomic_DNA"/>
</dbReference>
<dbReference type="AlphaFoldDB" id="A0ABD0JPH1"/>
<protein>
    <submittedName>
        <fullName evidence="1">Uncharacterized protein</fullName>
    </submittedName>
</protein>
<name>A0ABD0JPH1_9CAEN</name>
<reference evidence="1 2" key="1">
    <citation type="journal article" date="2023" name="Sci. Data">
        <title>Genome assembly of the Korean intertidal mud-creeper Batillaria attramentaria.</title>
        <authorList>
            <person name="Patra A.K."/>
            <person name="Ho P.T."/>
            <person name="Jun S."/>
            <person name="Lee S.J."/>
            <person name="Kim Y."/>
            <person name="Won Y.J."/>
        </authorList>
    </citation>
    <scope>NUCLEOTIDE SEQUENCE [LARGE SCALE GENOMIC DNA]</scope>
    <source>
        <strain evidence="1">Wonlab-2016</strain>
    </source>
</reference>
<comment type="caution">
    <text evidence="1">The sequence shown here is derived from an EMBL/GenBank/DDBJ whole genome shotgun (WGS) entry which is preliminary data.</text>
</comment>
<sequence>LSNILSQQPSQEDLDEINGHPFFRDHAIRRFMASVFAIRSARQNQRNQQTLLGTPYVRKCK</sequence>
<organism evidence="1 2">
    <name type="scientific">Batillaria attramentaria</name>
    <dbReference type="NCBI Taxonomy" id="370345"/>
    <lineage>
        <taxon>Eukaryota</taxon>
        <taxon>Metazoa</taxon>
        <taxon>Spiralia</taxon>
        <taxon>Lophotrochozoa</taxon>
        <taxon>Mollusca</taxon>
        <taxon>Gastropoda</taxon>
        <taxon>Caenogastropoda</taxon>
        <taxon>Sorbeoconcha</taxon>
        <taxon>Cerithioidea</taxon>
        <taxon>Batillariidae</taxon>
        <taxon>Batillaria</taxon>
    </lineage>
</organism>
<dbReference type="Proteomes" id="UP001519460">
    <property type="component" value="Unassembled WGS sequence"/>
</dbReference>
<gene>
    <name evidence="1" type="ORF">BaRGS_00031983</name>
</gene>
<evidence type="ECO:0000313" key="2">
    <source>
        <dbReference type="Proteomes" id="UP001519460"/>
    </source>
</evidence>